<gene>
    <name evidence="1" type="ORF">D5R93_09265</name>
</gene>
<protein>
    <submittedName>
        <fullName evidence="1">Uncharacterized protein</fullName>
    </submittedName>
</protein>
<sequence>MAGVAAGRLVVWWRFGVLQTLDDYTSCLRRGGTSVASQVFTREPPPTGAVEVDAAFAALADWLAGRDGWQAPAWVEDPGRVCPARWYLRVIEIFRSEADVQSPEAS</sequence>
<dbReference type="RefSeq" id="WP_120204857.1">
    <property type="nucleotide sequence ID" value="NZ_CP032514.1"/>
</dbReference>
<organism evidence="1 2">
    <name type="scientific">Actinomyces lilanjuaniae</name>
    <dbReference type="NCBI Taxonomy" id="2321394"/>
    <lineage>
        <taxon>Bacteria</taxon>
        <taxon>Bacillati</taxon>
        <taxon>Actinomycetota</taxon>
        <taxon>Actinomycetes</taxon>
        <taxon>Actinomycetales</taxon>
        <taxon>Actinomycetaceae</taxon>
        <taxon>Actinomyces</taxon>
    </lineage>
</organism>
<keyword evidence="2" id="KW-1185">Reference proteome</keyword>
<name>A0ABM6Z460_9ACTO</name>
<reference evidence="1 2" key="1">
    <citation type="submission" date="2018-09" db="EMBL/GenBank/DDBJ databases">
        <authorList>
            <person name="Li J."/>
        </authorList>
    </citation>
    <scope>NUCLEOTIDE SEQUENCE [LARGE SCALE GENOMIC DNA]</scope>
    <source>
        <strain evidence="1 2">2129</strain>
    </source>
</reference>
<evidence type="ECO:0000313" key="1">
    <source>
        <dbReference type="EMBL" id="AYD90141.1"/>
    </source>
</evidence>
<evidence type="ECO:0000313" key="2">
    <source>
        <dbReference type="Proteomes" id="UP000273001"/>
    </source>
</evidence>
<proteinExistence type="predicted"/>
<dbReference type="Proteomes" id="UP000273001">
    <property type="component" value="Chromosome"/>
</dbReference>
<accession>A0ABM6Z460</accession>
<dbReference type="EMBL" id="CP032514">
    <property type="protein sequence ID" value="AYD90141.1"/>
    <property type="molecule type" value="Genomic_DNA"/>
</dbReference>